<dbReference type="SUPFAM" id="SSF74653">
    <property type="entry name" value="TolA/TonB C-terminal domain"/>
    <property type="match status" value="1"/>
</dbReference>
<evidence type="ECO:0000256" key="1">
    <source>
        <dbReference type="ARBA" id="ARBA00004167"/>
    </source>
</evidence>
<dbReference type="NCBIfam" id="TIGR01352">
    <property type="entry name" value="tonB_Cterm"/>
    <property type="match status" value="1"/>
</dbReference>
<dbReference type="InterPro" id="IPR006260">
    <property type="entry name" value="TonB/TolA_C"/>
</dbReference>
<dbReference type="Pfam" id="PF03544">
    <property type="entry name" value="TonB_C"/>
    <property type="match status" value="1"/>
</dbReference>
<dbReference type="Gene3D" id="3.30.1150.10">
    <property type="match status" value="1"/>
</dbReference>
<reference evidence="6 7" key="1">
    <citation type="submission" date="2021-02" db="EMBL/GenBank/DDBJ databases">
        <title>Brevundimonas sp. CS1 genome sequence.</title>
        <authorList>
            <person name="Lee K."/>
            <person name="Choi Y.-J."/>
            <person name="Son H.-R."/>
        </authorList>
    </citation>
    <scope>NUCLEOTIDE SEQUENCE [LARGE SCALE GENOMIC DNA]</scope>
    <source>
        <strain evidence="6 7">CS1</strain>
    </source>
</reference>
<evidence type="ECO:0000256" key="2">
    <source>
        <dbReference type="ARBA" id="ARBA00022692"/>
    </source>
</evidence>
<evidence type="ECO:0000259" key="5">
    <source>
        <dbReference type="Pfam" id="PF03544"/>
    </source>
</evidence>
<organism evidence="6 7">
    <name type="scientific">Brevundimonas fontaquae</name>
    <dbReference type="NCBI Taxonomy" id="2813778"/>
    <lineage>
        <taxon>Bacteria</taxon>
        <taxon>Pseudomonadati</taxon>
        <taxon>Pseudomonadota</taxon>
        <taxon>Alphaproteobacteria</taxon>
        <taxon>Caulobacterales</taxon>
        <taxon>Caulobacteraceae</taxon>
        <taxon>Brevundimonas</taxon>
    </lineage>
</organism>
<dbReference type="RefSeq" id="WP_205681883.1">
    <property type="nucleotide sequence ID" value="NZ_CP070968.1"/>
</dbReference>
<comment type="subcellular location">
    <subcellularLocation>
        <location evidence="1">Membrane</location>
        <topology evidence="1">Single-pass membrane protein</topology>
    </subcellularLocation>
</comment>
<keyword evidence="3" id="KW-1133">Transmembrane helix</keyword>
<keyword evidence="2" id="KW-0812">Transmembrane</keyword>
<evidence type="ECO:0000256" key="3">
    <source>
        <dbReference type="ARBA" id="ARBA00022989"/>
    </source>
</evidence>
<evidence type="ECO:0000256" key="4">
    <source>
        <dbReference type="ARBA" id="ARBA00023136"/>
    </source>
</evidence>
<sequence>MLTALLAAMLAQTAPAPSSPPVVWAEPPRVETPPKALEAGASGSVVLRCVFMENGAATNCVVVSETPAGMGFGREAIRGIRSARAQPGQTGPREVRLNFSTR</sequence>
<keyword evidence="7" id="KW-1185">Reference proteome</keyword>
<dbReference type="InterPro" id="IPR037682">
    <property type="entry name" value="TonB_C"/>
</dbReference>
<evidence type="ECO:0000313" key="6">
    <source>
        <dbReference type="EMBL" id="QSF54372.1"/>
    </source>
</evidence>
<feature type="domain" description="TonB C-terminal" evidence="5">
    <location>
        <begin position="33"/>
        <end position="97"/>
    </location>
</feature>
<name>A0ABX7LR41_9CAUL</name>
<dbReference type="Proteomes" id="UP000662957">
    <property type="component" value="Chromosome"/>
</dbReference>
<evidence type="ECO:0000313" key="7">
    <source>
        <dbReference type="Proteomes" id="UP000662957"/>
    </source>
</evidence>
<dbReference type="EMBL" id="CP070968">
    <property type="protein sequence ID" value="QSF54372.1"/>
    <property type="molecule type" value="Genomic_DNA"/>
</dbReference>
<proteinExistence type="predicted"/>
<keyword evidence="4" id="KW-0472">Membrane</keyword>
<gene>
    <name evidence="6" type="ORF">JX001_00605</name>
</gene>
<accession>A0ABX7LR41</accession>
<protein>
    <submittedName>
        <fullName evidence="6">TonB family protein</fullName>
    </submittedName>
</protein>